<gene>
    <name evidence="5" type="ORF">AE0388_3072</name>
</gene>
<keyword evidence="6" id="KW-1185">Reference proteome</keyword>
<dbReference type="Gene3D" id="3.40.50.150">
    <property type="entry name" value="Vaccinia Virus protein VP39"/>
    <property type="match status" value="1"/>
</dbReference>
<evidence type="ECO:0000313" key="6">
    <source>
        <dbReference type="Proteomes" id="UP000031488"/>
    </source>
</evidence>
<feature type="domain" description="Methyltransferase type 11" evidence="4">
    <location>
        <begin position="53"/>
        <end position="140"/>
    </location>
</feature>
<sequence>MEYFENRDRAESFGEAAQDYDAFRPKYPAALVAAIMEAAEASAGPDDRAPRILDVGSGTGILASQLRTAGAEILAVEPDPAMAELARPKGLEVEVSAFEDWDPQSRTFDLVSFGQSFHWVDPSVALPTIRTVLTPGGTLALAWNDIEPIGELKTRLDATAARFHTDGRTASLGTAGAEDTFAHVEHPAIAQLRGAGFSPKETTFVDNLHYSKHDWLSMVFTYSAQLTMDPVKRAVMREEMSAEIPEDGLDARNEALLVLASA</sequence>
<dbReference type="InterPro" id="IPR013216">
    <property type="entry name" value="Methyltransf_11"/>
</dbReference>
<dbReference type="PATRIC" id="fig|1703.6.peg.3024"/>
<dbReference type="GO" id="GO:0032259">
    <property type="term" value="P:methylation"/>
    <property type="evidence" value="ECO:0007669"/>
    <property type="project" value="UniProtKB-KW"/>
</dbReference>
<dbReference type="InterPro" id="IPR029063">
    <property type="entry name" value="SAM-dependent_MTases_sf"/>
</dbReference>
<dbReference type="Pfam" id="PF08241">
    <property type="entry name" value="Methyltransf_11"/>
    <property type="match status" value="1"/>
</dbReference>
<dbReference type="RefSeq" id="WP_039211740.1">
    <property type="nucleotide sequence ID" value="NZ_JTJZ01000022.1"/>
</dbReference>
<evidence type="ECO:0000313" key="5">
    <source>
        <dbReference type="EMBL" id="KHS51000.1"/>
    </source>
</evidence>
<dbReference type="OrthoDB" id="9797252at2"/>
<keyword evidence="2" id="KW-0489">Methyltransferase</keyword>
<dbReference type="PANTHER" id="PTHR44942">
    <property type="entry name" value="METHYLTRANSF_11 DOMAIN-CONTAINING PROTEIN"/>
    <property type="match status" value="1"/>
</dbReference>
<dbReference type="PANTHER" id="PTHR44942:SF4">
    <property type="entry name" value="METHYLTRANSFERASE TYPE 11 DOMAIN-CONTAINING PROTEIN"/>
    <property type="match status" value="1"/>
</dbReference>
<dbReference type="InterPro" id="IPR051052">
    <property type="entry name" value="Diverse_substrate_MTase"/>
</dbReference>
<name>A0A0B9ANV0_BRELN</name>
<reference evidence="5 6" key="1">
    <citation type="submission" date="2014-11" db="EMBL/GenBank/DDBJ databases">
        <title>Draft Genome Sequence of Brevibacterium linens AE038-8.</title>
        <authorList>
            <person name="Maizel D."/>
            <person name="Utturkar S.M."/>
            <person name="Brown S.D."/>
            <person name="Ferrero M."/>
            <person name="Rosen B.P."/>
        </authorList>
    </citation>
    <scope>NUCLEOTIDE SEQUENCE [LARGE SCALE GENOMIC DNA]</scope>
    <source>
        <strain evidence="5 6">AE038-8</strain>
    </source>
</reference>
<evidence type="ECO:0000259" key="4">
    <source>
        <dbReference type="Pfam" id="PF08241"/>
    </source>
</evidence>
<evidence type="ECO:0000256" key="3">
    <source>
        <dbReference type="ARBA" id="ARBA00022679"/>
    </source>
</evidence>
<dbReference type="EMBL" id="JTJZ01000022">
    <property type="protein sequence ID" value="KHS51000.1"/>
    <property type="molecule type" value="Genomic_DNA"/>
</dbReference>
<evidence type="ECO:0000256" key="2">
    <source>
        <dbReference type="ARBA" id="ARBA00022603"/>
    </source>
</evidence>
<dbReference type="GO" id="GO:0008757">
    <property type="term" value="F:S-adenosylmethionine-dependent methyltransferase activity"/>
    <property type="evidence" value="ECO:0007669"/>
    <property type="project" value="InterPro"/>
</dbReference>
<organism evidence="5 6">
    <name type="scientific">Brevibacterium linens</name>
    <dbReference type="NCBI Taxonomy" id="1703"/>
    <lineage>
        <taxon>Bacteria</taxon>
        <taxon>Bacillati</taxon>
        <taxon>Actinomycetota</taxon>
        <taxon>Actinomycetes</taxon>
        <taxon>Micrococcales</taxon>
        <taxon>Brevibacteriaceae</taxon>
        <taxon>Brevibacterium</taxon>
    </lineage>
</organism>
<dbReference type="CDD" id="cd02440">
    <property type="entry name" value="AdoMet_MTases"/>
    <property type="match status" value="1"/>
</dbReference>
<comment type="caution">
    <text evidence="5">The sequence shown here is derived from an EMBL/GenBank/DDBJ whole genome shotgun (WGS) entry which is preliminary data.</text>
</comment>
<dbReference type="AlphaFoldDB" id="A0A0B9ANV0"/>
<dbReference type="Proteomes" id="UP000031488">
    <property type="component" value="Unassembled WGS sequence"/>
</dbReference>
<evidence type="ECO:0000256" key="1">
    <source>
        <dbReference type="ARBA" id="ARBA00008361"/>
    </source>
</evidence>
<dbReference type="SUPFAM" id="SSF53335">
    <property type="entry name" value="S-adenosyl-L-methionine-dependent methyltransferases"/>
    <property type="match status" value="1"/>
</dbReference>
<accession>A0A0B9ANV0</accession>
<protein>
    <recommendedName>
        <fullName evidence="4">Methyltransferase type 11 domain-containing protein</fullName>
    </recommendedName>
</protein>
<keyword evidence="3" id="KW-0808">Transferase</keyword>
<comment type="similarity">
    <text evidence="1">Belongs to the methyltransferase superfamily.</text>
</comment>
<proteinExistence type="inferred from homology"/>